<dbReference type="CDD" id="cd00082">
    <property type="entry name" value="HisKA"/>
    <property type="match status" value="1"/>
</dbReference>
<dbReference type="InterPro" id="IPR003660">
    <property type="entry name" value="HAMP_dom"/>
</dbReference>
<gene>
    <name evidence="15" type="ORF">WJX68_18515</name>
</gene>
<keyword evidence="10 12" id="KW-0472">Membrane</keyword>
<dbReference type="PROSITE" id="PS50885">
    <property type="entry name" value="HAMP"/>
    <property type="match status" value="1"/>
</dbReference>
<dbReference type="PANTHER" id="PTHR45436:SF5">
    <property type="entry name" value="SENSOR HISTIDINE KINASE TRCS"/>
    <property type="match status" value="1"/>
</dbReference>
<feature type="region of interest" description="Disordered" evidence="11">
    <location>
        <begin position="211"/>
        <end position="230"/>
    </location>
</feature>
<dbReference type="Gene3D" id="3.30.565.10">
    <property type="entry name" value="Histidine kinase-like ATPase, C-terminal domain"/>
    <property type="match status" value="1"/>
</dbReference>
<evidence type="ECO:0000256" key="9">
    <source>
        <dbReference type="ARBA" id="ARBA00023012"/>
    </source>
</evidence>
<evidence type="ECO:0000313" key="16">
    <source>
        <dbReference type="Proteomes" id="UP001364211"/>
    </source>
</evidence>
<dbReference type="Pfam" id="PF02518">
    <property type="entry name" value="HATPase_c"/>
    <property type="match status" value="1"/>
</dbReference>
<evidence type="ECO:0000256" key="10">
    <source>
        <dbReference type="ARBA" id="ARBA00023136"/>
    </source>
</evidence>
<accession>A0ABU8TBM8</accession>
<protein>
    <recommendedName>
        <fullName evidence="3">histidine kinase</fullName>
        <ecNumber evidence="3">2.7.13.3</ecNumber>
    </recommendedName>
</protein>
<evidence type="ECO:0000256" key="3">
    <source>
        <dbReference type="ARBA" id="ARBA00012438"/>
    </source>
</evidence>
<organism evidence="15 16">
    <name type="scientific">Pseudonocardia spirodelae</name>
    <dbReference type="NCBI Taxonomy" id="3133431"/>
    <lineage>
        <taxon>Bacteria</taxon>
        <taxon>Bacillati</taxon>
        <taxon>Actinomycetota</taxon>
        <taxon>Actinomycetes</taxon>
        <taxon>Pseudonocardiales</taxon>
        <taxon>Pseudonocardiaceae</taxon>
        <taxon>Pseudonocardia</taxon>
    </lineage>
</organism>
<dbReference type="PRINTS" id="PR00344">
    <property type="entry name" value="BCTRLSENSOR"/>
</dbReference>
<comment type="subcellular location">
    <subcellularLocation>
        <location evidence="2">Cell membrane</location>
    </subcellularLocation>
</comment>
<dbReference type="PROSITE" id="PS50109">
    <property type="entry name" value="HIS_KIN"/>
    <property type="match status" value="1"/>
</dbReference>
<evidence type="ECO:0000256" key="6">
    <source>
        <dbReference type="ARBA" id="ARBA00022692"/>
    </source>
</evidence>
<sequence length="479" mass="50358">MRSRLLLVVLVLVGLLAAGLGVPLALTAAQRAQEEVFTDRLTDTISFSSAAQRPLIEAPAGSSALSTFTAEIARYDEVYDVAVLVVDRSGALLTASRPREQLPALDAYAQQRTGVALAGRRSASYPLLMPWEDSPLVLAEPVLVDGEVVGAVETVSPTDALRAETVRTWSLIAGAAVFALLAGILVALPLTAWVLRPVRRLDQAMGRVGTAVAAGERPGSPTRRSGPPELRSLAGSFDRMTETVREALAAQRAFVADASHQLRNPLTALRLRLSNLDGHVRADASDDHLAAMEEAERLSRVLDGLLALARAERAVEDPAGAGETDLDVVIAERVDNWRPLAEHSGIELRRSGPHGLRAAISETGLDTVLDAVLDNALKYTPAGRRVRVATLRTTDLIGVSVVDGGPGMTAEDRARATDRFWRAPGQTNVEGSGLGLAIAARTAVAAGGSLQLGPAPGGGLRVTLWLRPAGRGPLGPAAQ</sequence>
<evidence type="ECO:0000313" key="15">
    <source>
        <dbReference type="EMBL" id="MEJ8280941.1"/>
    </source>
</evidence>
<feature type="domain" description="Histidine kinase" evidence="13">
    <location>
        <begin position="257"/>
        <end position="470"/>
    </location>
</feature>
<dbReference type="InterPro" id="IPR036097">
    <property type="entry name" value="HisK_dim/P_sf"/>
</dbReference>
<dbReference type="SUPFAM" id="SSF47384">
    <property type="entry name" value="Homodimeric domain of signal transducing histidine kinase"/>
    <property type="match status" value="1"/>
</dbReference>
<evidence type="ECO:0000259" key="14">
    <source>
        <dbReference type="PROSITE" id="PS50885"/>
    </source>
</evidence>
<keyword evidence="8 12" id="KW-1133">Transmembrane helix</keyword>
<feature type="transmembrane region" description="Helical" evidence="12">
    <location>
        <begin position="169"/>
        <end position="195"/>
    </location>
</feature>
<dbReference type="CDD" id="cd00075">
    <property type="entry name" value="HATPase"/>
    <property type="match status" value="1"/>
</dbReference>
<dbReference type="InterPro" id="IPR004358">
    <property type="entry name" value="Sig_transdc_His_kin-like_C"/>
</dbReference>
<dbReference type="SMART" id="SM00388">
    <property type="entry name" value="HisKA"/>
    <property type="match status" value="1"/>
</dbReference>
<dbReference type="InterPro" id="IPR050428">
    <property type="entry name" value="TCS_sensor_his_kinase"/>
</dbReference>
<evidence type="ECO:0000256" key="1">
    <source>
        <dbReference type="ARBA" id="ARBA00000085"/>
    </source>
</evidence>
<keyword evidence="16" id="KW-1185">Reference proteome</keyword>
<dbReference type="SMART" id="SM00304">
    <property type="entry name" value="HAMP"/>
    <property type="match status" value="1"/>
</dbReference>
<keyword evidence="9" id="KW-0902">Two-component regulatory system</keyword>
<dbReference type="GO" id="GO:0016301">
    <property type="term" value="F:kinase activity"/>
    <property type="evidence" value="ECO:0007669"/>
    <property type="project" value="UniProtKB-KW"/>
</dbReference>
<keyword evidence="6 12" id="KW-0812">Transmembrane</keyword>
<dbReference type="InterPro" id="IPR003594">
    <property type="entry name" value="HATPase_dom"/>
</dbReference>
<dbReference type="InterPro" id="IPR036890">
    <property type="entry name" value="HATPase_C_sf"/>
</dbReference>
<dbReference type="InterPro" id="IPR003661">
    <property type="entry name" value="HisK_dim/P_dom"/>
</dbReference>
<evidence type="ECO:0000256" key="11">
    <source>
        <dbReference type="SAM" id="MobiDB-lite"/>
    </source>
</evidence>
<dbReference type="SUPFAM" id="SSF55874">
    <property type="entry name" value="ATPase domain of HSP90 chaperone/DNA topoisomerase II/histidine kinase"/>
    <property type="match status" value="1"/>
</dbReference>
<evidence type="ECO:0000256" key="12">
    <source>
        <dbReference type="SAM" id="Phobius"/>
    </source>
</evidence>
<dbReference type="PANTHER" id="PTHR45436">
    <property type="entry name" value="SENSOR HISTIDINE KINASE YKOH"/>
    <property type="match status" value="1"/>
</dbReference>
<dbReference type="InterPro" id="IPR005467">
    <property type="entry name" value="His_kinase_dom"/>
</dbReference>
<dbReference type="Proteomes" id="UP001364211">
    <property type="component" value="Unassembled WGS sequence"/>
</dbReference>
<comment type="catalytic activity">
    <reaction evidence="1">
        <text>ATP + protein L-histidine = ADP + protein N-phospho-L-histidine.</text>
        <dbReference type="EC" id="2.7.13.3"/>
    </reaction>
</comment>
<evidence type="ECO:0000256" key="2">
    <source>
        <dbReference type="ARBA" id="ARBA00004236"/>
    </source>
</evidence>
<comment type="caution">
    <text evidence="15">The sequence shown here is derived from an EMBL/GenBank/DDBJ whole genome shotgun (WGS) entry which is preliminary data.</text>
</comment>
<dbReference type="EMBL" id="JBBJUP010000015">
    <property type="protein sequence ID" value="MEJ8280941.1"/>
    <property type="molecule type" value="Genomic_DNA"/>
</dbReference>
<name>A0ABU8TBM8_9PSEU</name>
<reference evidence="15 16" key="1">
    <citation type="submission" date="2024-03" db="EMBL/GenBank/DDBJ databases">
        <title>Draft genome sequence of Pseudonocardia sp. DW16-2.</title>
        <authorList>
            <person name="Duangmal K."/>
        </authorList>
    </citation>
    <scope>NUCLEOTIDE SEQUENCE [LARGE SCALE GENOMIC DNA]</scope>
    <source>
        <strain evidence="15 16">DW16-2</strain>
    </source>
</reference>
<evidence type="ECO:0000259" key="13">
    <source>
        <dbReference type="PROSITE" id="PS50109"/>
    </source>
</evidence>
<evidence type="ECO:0000256" key="4">
    <source>
        <dbReference type="ARBA" id="ARBA00022553"/>
    </source>
</evidence>
<evidence type="ECO:0000256" key="7">
    <source>
        <dbReference type="ARBA" id="ARBA00022777"/>
    </source>
</evidence>
<dbReference type="SMART" id="SM00387">
    <property type="entry name" value="HATPase_c"/>
    <property type="match status" value="1"/>
</dbReference>
<keyword evidence="7 15" id="KW-0418">Kinase</keyword>
<dbReference type="Pfam" id="PF00512">
    <property type="entry name" value="HisKA"/>
    <property type="match status" value="1"/>
</dbReference>
<dbReference type="RefSeq" id="WP_340292654.1">
    <property type="nucleotide sequence ID" value="NZ_JBBJUP010000015.1"/>
</dbReference>
<evidence type="ECO:0000256" key="5">
    <source>
        <dbReference type="ARBA" id="ARBA00022679"/>
    </source>
</evidence>
<keyword evidence="5" id="KW-0808">Transferase</keyword>
<feature type="compositionally biased region" description="Low complexity" evidence="11">
    <location>
        <begin position="215"/>
        <end position="229"/>
    </location>
</feature>
<evidence type="ECO:0000256" key="8">
    <source>
        <dbReference type="ARBA" id="ARBA00022989"/>
    </source>
</evidence>
<dbReference type="EC" id="2.7.13.3" evidence="3"/>
<feature type="domain" description="HAMP" evidence="14">
    <location>
        <begin position="192"/>
        <end position="249"/>
    </location>
</feature>
<dbReference type="Gene3D" id="6.10.340.10">
    <property type="match status" value="1"/>
</dbReference>
<dbReference type="Gene3D" id="1.10.287.130">
    <property type="match status" value="1"/>
</dbReference>
<proteinExistence type="predicted"/>
<keyword evidence="4" id="KW-0597">Phosphoprotein</keyword>